<sequence length="598" mass="62270">MGTSIFSIGVSGLNAAQGALTVTSHNISNVNTAGYTRQVTQQAARYPQSASYGFIGQGVDLTHVNRVYDDYLTQQVQSAQATDSYYSGQLDFLKQVDSLMADSTVGVSPSLQDFFGSLQTLSSDPSAIPSRQTAINNAQALATKFRTLDGQLQEMASGVSTRIKASVDTINGLASQIADLNQRISGLTVKTSGGTTLSAPNDLLDQRDQAILELNKQVKASVVPQSDGSYSVFIGNGQTLVLGNQANQLATQPDPADPQQLQLVYQSTSGSNTVIPTSLIQGGALGGLFDFRDNTLTEARTRLGNLAIDFATAINYQQQLGLDLNGQPGQPLFTDLSAYASDPRGAASALQVTMTDPKGLATASNLKPGSPAVSPTGSGLTISGVYSTLPGNYGWSSASAAGAPDVTAHPSYNLTSLSIDSTTMTATVVNGAGTTTYNVVPQPNVENGYKLVSGSPAVDAGIAFKLSGQLTTGLTLSVVPNAAPIGAGDNANLLEMTKLQTRPLVDDDRADTSSSLTSFASHYASMVSYVGSVTNEVAVTSTAQTNVLQEAQKARDAISGVNLDEEAANLIKYQQAYQASSKVIQIAQQLFSSLLQIG</sequence>
<dbReference type="eggNOG" id="COG1256">
    <property type="taxonomic scope" value="Bacteria"/>
</dbReference>
<dbReference type="InterPro" id="IPR002371">
    <property type="entry name" value="FlgK"/>
</dbReference>
<evidence type="ECO:0000313" key="11">
    <source>
        <dbReference type="EMBL" id="EEG09018.1"/>
    </source>
</evidence>
<gene>
    <name evidence="7" type="primary">flgK</name>
    <name evidence="11" type="ORF">FuraDRAFT_1778</name>
</gene>
<organism evidence="11 12">
    <name type="scientific">Pseudogulbenkiania ferrooxidans 2002</name>
    <dbReference type="NCBI Taxonomy" id="279714"/>
    <lineage>
        <taxon>Bacteria</taxon>
        <taxon>Pseudomonadati</taxon>
        <taxon>Pseudomonadota</taxon>
        <taxon>Betaproteobacteria</taxon>
        <taxon>Neisseriales</taxon>
        <taxon>Chromobacteriaceae</taxon>
        <taxon>Pseudogulbenkiania</taxon>
    </lineage>
</organism>
<dbReference type="InterPro" id="IPR010930">
    <property type="entry name" value="Flg_bb/hook_C_dom"/>
</dbReference>
<keyword evidence="11" id="KW-0282">Flagellum</keyword>
<keyword evidence="11" id="KW-0966">Cell projection</keyword>
<dbReference type="GO" id="GO:0005576">
    <property type="term" value="C:extracellular region"/>
    <property type="evidence" value="ECO:0007669"/>
    <property type="project" value="UniProtKB-SubCell"/>
</dbReference>
<dbReference type="InterPro" id="IPR001444">
    <property type="entry name" value="Flag_bb_rod_N"/>
</dbReference>
<comment type="similarity">
    <text evidence="3 7">Belongs to the flagella basal body rod proteins family.</text>
</comment>
<dbReference type="PANTHER" id="PTHR30033">
    <property type="entry name" value="FLAGELLAR HOOK-ASSOCIATED PROTEIN 1"/>
    <property type="match status" value="1"/>
</dbReference>
<dbReference type="GO" id="GO:0009424">
    <property type="term" value="C:bacterial-type flagellum hook"/>
    <property type="evidence" value="ECO:0007669"/>
    <property type="project" value="UniProtKB-UniRule"/>
</dbReference>
<protein>
    <recommendedName>
        <fullName evidence="4 7">Flagellar hook-associated protein 1</fullName>
        <shortName evidence="7">HAP1</shortName>
    </recommendedName>
</protein>
<evidence type="ECO:0000256" key="7">
    <source>
        <dbReference type="RuleBase" id="RU362065"/>
    </source>
</evidence>
<accession>B9Z365</accession>
<name>B9Z365_9NEIS</name>
<keyword evidence="5 7" id="KW-0964">Secreted</keyword>
<dbReference type="PANTHER" id="PTHR30033:SF1">
    <property type="entry name" value="FLAGELLAR HOOK-ASSOCIATED PROTEIN 1"/>
    <property type="match status" value="1"/>
</dbReference>
<evidence type="ECO:0000256" key="5">
    <source>
        <dbReference type="ARBA" id="ARBA00022525"/>
    </source>
</evidence>
<reference evidence="11 12" key="1">
    <citation type="submission" date="2009-02" db="EMBL/GenBank/DDBJ databases">
        <title>Sequencing of the draft genome and assembly of Lutiella nitroferrum 2002.</title>
        <authorList>
            <consortium name="US DOE Joint Genome Institute (JGI-PGF)"/>
            <person name="Lucas S."/>
            <person name="Copeland A."/>
            <person name="Lapidus A."/>
            <person name="Glavina del Rio T."/>
            <person name="Tice H."/>
            <person name="Bruce D."/>
            <person name="Goodwin L."/>
            <person name="Pitluck S."/>
            <person name="Larimer F."/>
            <person name="Land M.L."/>
            <person name="Hauser L."/>
            <person name="Coates J.D."/>
        </authorList>
    </citation>
    <scope>NUCLEOTIDE SEQUENCE [LARGE SCALE GENOMIC DNA]</scope>
    <source>
        <strain evidence="11 12">2002</strain>
    </source>
</reference>
<keyword evidence="12" id="KW-1185">Reference proteome</keyword>
<dbReference type="Pfam" id="PF00460">
    <property type="entry name" value="Flg_bb_rod"/>
    <property type="match status" value="1"/>
</dbReference>
<evidence type="ECO:0000256" key="4">
    <source>
        <dbReference type="ARBA" id="ARBA00016244"/>
    </source>
</evidence>
<evidence type="ECO:0000256" key="1">
    <source>
        <dbReference type="ARBA" id="ARBA00004365"/>
    </source>
</evidence>
<comment type="subcellular location">
    <subcellularLocation>
        <location evidence="1 7">Bacterial flagellum</location>
    </subcellularLocation>
    <subcellularLocation>
        <location evidence="2 7">Secreted</location>
    </subcellularLocation>
</comment>
<dbReference type="Pfam" id="PF06429">
    <property type="entry name" value="Flg_bbr_C"/>
    <property type="match status" value="1"/>
</dbReference>
<comment type="caution">
    <text evidence="11">The sequence shown here is derived from an EMBL/GenBank/DDBJ whole genome shotgun (WGS) entry which is preliminary data.</text>
</comment>
<dbReference type="NCBIfam" id="TIGR02492">
    <property type="entry name" value="flgK_ends"/>
    <property type="match status" value="1"/>
</dbReference>
<evidence type="ECO:0000259" key="10">
    <source>
        <dbReference type="Pfam" id="PF22638"/>
    </source>
</evidence>
<dbReference type="GO" id="GO:0044780">
    <property type="term" value="P:bacterial-type flagellum assembly"/>
    <property type="evidence" value="ECO:0007669"/>
    <property type="project" value="InterPro"/>
</dbReference>
<evidence type="ECO:0000259" key="9">
    <source>
        <dbReference type="Pfam" id="PF06429"/>
    </source>
</evidence>
<keyword evidence="6 7" id="KW-0975">Bacterial flagellum</keyword>
<dbReference type="EMBL" id="ACIS01000004">
    <property type="protein sequence ID" value="EEG09018.1"/>
    <property type="molecule type" value="Genomic_DNA"/>
</dbReference>
<dbReference type="GO" id="GO:0005198">
    <property type="term" value="F:structural molecule activity"/>
    <property type="evidence" value="ECO:0007669"/>
    <property type="project" value="UniProtKB-UniRule"/>
</dbReference>
<dbReference type="Pfam" id="PF22638">
    <property type="entry name" value="FlgK_D1"/>
    <property type="match status" value="1"/>
</dbReference>
<dbReference type="SUPFAM" id="SSF64518">
    <property type="entry name" value="Phase 1 flagellin"/>
    <property type="match status" value="1"/>
</dbReference>
<evidence type="ECO:0000313" key="12">
    <source>
        <dbReference type="Proteomes" id="UP000003165"/>
    </source>
</evidence>
<evidence type="ECO:0000256" key="2">
    <source>
        <dbReference type="ARBA" id="ARBA00004613"/>
    </source>
</evidence>
<feature type="domain" description="Flagellar basal body rod protein N-terminal" evidence="8">
    <location>
        <begin position="8"/>
        <end position="36"/>
    </location>
</feature>
<evidence type="ECO:0000259" key="8">
    <source>
        <dbReference type="Pfam" id="PF00460"/>
    </source>
</evidence>
<keyword evidence="11" id="KW-0969">Cilium</keyword>
<dbReference type="Gene3D" id="1.20.1330.10">
    <property type="entry name" value="f41 fragment of flagellin, N-terminal domain"/>
    <property type="match status" value="1"/>
</dbReference>
<dbReference type="RefSeq" id="WP_008953798.1">
    <property type="nucleotide sequence ID" value="NZ_ACIS01000004.1"/>
</dbReference>
<dbReference type="Proteomes" id="UP000003165">
    <property type="component" value="Unassembled WGS sequence"/>
</dbReference>
<dbReference type="PRINTS" id="PR01005">
    <property type="entry name" value="FLGHOOKAP1"/>
</dbReference>
<dbReference type="AlphaFoldDB" id="B9Z365"/>
<proteinExistence type="inferred from homology"/>
<evidence type="ECO:0000256" key="6">
    <source>
        <dbReference type="ARBA" id="ARBA00023143"/>
    </source>
</evidence>
<dbReference type="InterPro" id="IPR053927">
    <property type="entry name" value="FlgK_helical"/>
</dbReference>
<feature type="domain" description="Flagellar basal-body/hook protein C-terminal" evidence="9">
    <location>
        <begin position="558"/>
        <end position="597"/>
    </location>
</feature>
<feature type="domain" description="Flagellar hook-associated protein FlgK helical" evidence="10">
    <location>
        <begin position="93"/>
        <end position="333"/>
    </location>
</feature>
<evidence type="ECO:0000256" key="3">
    <source>
        <dbReference type="ARBA" id="ARBA00009677"/>
    </source>
</evidence>